<dbReference type="SUPFAM" id="SSF47473">
    <property type="entry name" value="EF-hand"/>
    <property type="match status" value="1"/>
</dbReference>
<proteinExistence type="predicted"/>
<protein>
    <recommendedName>
        <fullName evidence="2">EF-hand domain-containing protein</fullName>
    </recommendedName>
</protein>
<gene>
    <name evidence="3" type="ORF">TPC1_16880</name>
</gene>
<dbReference type="EMBL" id="GDID01005112">
    <property type="protein sequence ID" value="JAP91494.1"/>
    <property type="molecule type" value="Transcribed_RNA"/>
</dbReference>
<dbReference type="Gene3D" id="1.10.238.10">
    <property type="entry name" value="EF-hand"/>
    <property type="match status" value="1"/>
</dbReference>
<dbReference type="PROSITE" id="PS00018">
    <property type="entry name" value="EF_HAND_1"/>
    <property type="match status" value="1"/>
</dbReference>
<dbReference type="GO" id="GO:0005509">
    <property type="term" value="F:calcium ion binding"/>
    <property type="evidence" value="ECO:0007669"/>
    <property type="project" value="InterPro"/>
</dbReference>
<accession>A0A146K6E7</accession>
<evidence type="ECO:0000313" key="3">
    <source>
        <dbReference type="EMBL" id="JAP91494.1"/>
    </source>
</evidence>
<sequence length="183" mass="21387">TFPSFDTQNIIQHSQLVPNLPLSVHQLTNEQQMHFQMLDQDNSGTIDVIDLIQFYQQYDFNERSARLLLLSLTDKPHIDQETFPLFDYYIKQFSKSFQQFNVMQLNQDQIEMALKSMNFMLQKNQINILTKKYGVDDKANFGQFVAICAYLLLCQRIVKKFDKGSGKITLDLQGVVNLGMWFV</sequence>
<dbReference type="PROSITE" id="PS50222">
    <property type="entry name" value="EF_HAND_2"/>
    <property type="match status" value="1"/>
</dbReference>
<organism evidence="3">
    <name type="scientific">Trepomonas sp. PC1</name>
    <dbReference type="NCBI Taxonomy" id="1076344"/>
    <lineage>
        <taxon>Eukaryota</taxon>
        <taxon>Metamonada</taxon>
        <taxon>Diplomonadida</taxon>
        <taxon>Hexamitidae</taxon>
        <taxon>Hexamitinae</taxon>
        <taxon>Trepomonas</taxon>
    </lineage>
</organism>
<dbReference type="InterPro" id="IPR011992">
    <property type="entry name" value="EF-hand-dom_pair"/>
</dbReference>
<name>A0A146K6E7_9EUKA</name>
<feature type="non-terminal residue" evidence="3">
    <location>
        <position position="1"/>
    </location>
</feature>
<reference evidence="3" key="1">
    <citation type="submission" date="2015-07" db="EMBL/GenBank/DDBJ databases">
        <title>Adaptation to a free-living lifestyle via gene acquisitions in the diplomonad Trepomonas sp. PC1.</title>
        <authorList>
            <person name="Xu F."/>
            <person name="Jerlstrom-Hultqvist J."/>
            <person name="Kolisko M."/>
            <person name="Simpson A.G.B."/>
            <person name="Roger A.J."/>
            <person name="Svard S.G."/>
            <person name="Andersson J.O."/>
        </authorList>
    </citation>
    <scope>NUCLEOTIDE SEQUENCE</scope>
    <source>
        <strain evidence="3">PC1</strain>
    </source>
</reference>
<dbReference type="InterPro" id="IPR002048">
    <property type="entry name" value="EF_hand_dom"/>
</dbReference>
<dbReference type="AlphaFoldDB" id="A0A146K6E7"/>
<keyword evidence="1" id="KW-0106">Calcium</keyword>
<evidence type="ECO:0000256" key="1">
    <source>
        <dbReference type="ARBA" id="ARBA00022837"/>
    </source>
</evidence>
<dbReference type="InterPro" id="IPR018247">
    <property type="entry name" value="EF_Hand_1_Ca_BS"/>
</dbReference>
<evidence type="ECO:0000259" key="2">
    <source>
        <dbReference type="PROSITE" id="PS50222"/>
    </source>
</evidence>
<feature type="domain" description="EF-hand" evidence="2">
    <location>
        <begin position="35"/>
        <end position="61"/>
    </location>
</feature>